<dbReference type="KEGG" id="axe:P40_09460"/>
<reference evidence="4" key="1">
    <citation type="submission" date="2022-01" db="EMBL/GenBank/DDBJ databases">
        <authorList>
            <person name="Karlyshev A.V."/>
            <person name="Jaspars M."/>
        </authorList>
    </citation>
    <scope>NUCLEOTIDE SEQUENCE</scope>
    <source>
        <strain evidence="4">AGSA3-2</strain>
    </source>
</reference>
<dbReference type="AlphaFoldDB" id="A0A9Q3W9R5"/>
<dbReference type="Pfam" id="PF02371">
    <property type="entry name" value="Transposase_20"/>
    <property type="match status" value="1"/>
</dbReference>
<dbReference type="KEGG" id="axe:P40_01225"/>
<dbReference type="InterPro" id="IPR003346">
    <property type="entry name" value="Transposase_20"/>
</dbReference>
<gene>
    <name evidence="4" type="ORF">LZG35_22535</name>
</gene>
<dbReference type="GO" id="GO:0004803">
    <property type="term" value="F:transposase activity"/>
    <property type="evidence" value="ECO:0007669"/>
    <property type="project" value="InterPro"/>
</dbReference>
<sequence length="331" mass="36189">MSVNVGLDISAYSVDAVIRQGDKASQPKQYKQTVEGHAALISQLKKAKPALIVMEATGIYYFDLAVALADAGLPVAVINPKSFRHFAELKLQTSKSDGIDADLLAEYGQRMAPALWTPPDQQHQALRSLGRQINRLVGSRAQAKNRLHALKATRSTPALLIEDEQDGIATLESRIERLRQAALELMAEAPVLQRQYEHLLAAKGVGEATALSVLAELCVLPRDLKSSQVSRHAGLDVRQHQSGTSVNRPGRISKAGNVYLRSALYMPALSAVRYDPNAKAFYEALVARGKKKIQALVAVMRKYLTGLWACLKTDTPFDSSRLFQPQGLQNA</sequence>
<organism evidence="4 5">
    <name type="scientific">Alloalcanivorax xenomutans</name>
    <dbReference type="NCBI Taxonomy" id="1094342"/>
    <lineage>
        <taxon>Bacteria</taxon>
        <taxon>Pseudomonadati</taxon>
        <taxon>Pseudomonadota</taxon>
        <taxon>Gammaproteobacteria</taxon>
        <taxon>Oceanospirillales</taxon>
        <taxon>Alcanivoracaceae</taxon>
        <taxon>Alloalcanivorax</taxon>
    </lineage>
</organism>
<evidence type="ECO:0000256" key="1">
    <source>
        <dbReference type="SAM" id="Coils"/>
    </source>
</evidence>
<dbReference type="InterPro" id="IPR047650">
    <property type="entry name" value="Transpos_IS110"/>
</dbReference>
<protein>
    <submittedName>
        <fullName evidence="4">IS110 family transposase</fullName>
    </submittedName>
</protein>
<evidence type="ECO:0000259" key="2">
    <source>
        <dbReference type="Pfam" id="PF01548"/>
    </source>
</evidence>
<dbReference type="PANTHER" id="PTHR33055:SF3">
    <property type="entry name" value="PUTATIVE TRANSPOSASE FOR IS117-RELATED"/>
    <property type="match status" value="1"/>
</dbReference>
<proteinExistence type="predicted"/>
<evidence type="ECO:0000313" key="5">
    <source>
        <dbReference type="Proteomes" id="UP001107961"/>
    </source>
</evidence>
<evidence type="ECO:0000259" key="3">
    <source>
        <dbReference type="Pfam" id="PF02371"/>
    </source>
</evidence>
<feature type="domain" description="Transposase IS110-like N-terminal" evidence="2">
    <location>
        <begin position="5"/>
        <end position="150"/>
    </location>
</feature>
<name>A0A9Q3W9R5_9GAMM</name>
<keyword evidence="5" id="KW-1185">Reference proteome</keyword>
<dbReference type="InterPro" id="IPR002525">
    <property type="entry name" value="Transp_IS110-like_N"/>
</dbReference>
<dbReference type="Proteomes" id="UP001107961">
    <property type="component" value="Unassembled WGS sequence"/>
</dbReference>
<keyword evidence="1" id="KW-0175">Coiled coil</keyword>
<dbReference type="KEGG" id="axe:P40_14375"/>
<feature type="domain" description="Transposase IS116/IS110/IS902 C-terminal" evidence="3">
    <location>
        <begin position="197"/>
        <end position="283"/>
    </location>
</feature>
<dbReference type="GO" id="GO:0003677">
    <property type="term" value="F:DNA binding"/>
    <property type="evidence" value="ECO:0007669"/>
    <property type="project" value="InterPro"/>
</dbReference>
<feature type="coiled-coil region" evidence="1">
    <location>
        <begin position="161"/>
        <end position="195"/>
    </location>
</feature>
<evidence type="ECO:0000313" key="4">
    <source>
        <dbReference type="EMBL" id="MCE7511414.1"/>
    </source>
</evidence>
<dbReference type="NCBIfam" id="NF033542">
    <property type="entry name" value="transpos_IS110"/>
    <property type="match status" value="1"/>
</dbReference>
<dbReference type="KEGG" id="axe:P40_20955"/>
<dbReference type="RefSeq" id="WP_080530207.1">
    <property type="nucleotide sequence ID" value="NZ_CP012331.1"/>
</dbReference>
<dbReference type="KEGG" id="axe:P40_20820"/>
<comment type="caution">
    <text evidence="4">The sequence shown here is derived from an EMBL/GenBank/DDBJ whole genome shotgun (WGS) entry which is preliminary data.</text>
</comment>
<accession>A0A9Q3W9R5</accession>
<dbReference type="PANTHER" id="PTHR33055">
    <property type="entry name" value="TRANSPOSASE FOR INSERTION SEQUENCE ELEMENT IS1111A"/>
    <property type="match status" value="1"/>
</dbReference>
<dbReference type="GeneID" id="94688762"/>
<dbReference type="EMBL" id="JAJVKT010000076">
    <property type="protein sequence ID" value="MCE7511414.1"/>
    <property type="molecule type" value="Genomic_DNA"/>
</dbReference>
<dbReference type="Pfam" id="PF01548">
    <property type="entry name" value="DEDD_Tnp_IS110"/>
    <property type="match status" value="1"/>
</dbReference>
<dbReference type="GO" id="GO:0006313">
    <property type="term" value="P:DNA transposition"/>
    <property type="evidence" value="ECO:0007669"/>
    <property type="project" value="InterPro"/>
</dbReference>